<dbReference type="RefSeq" id="WP_283831302.1">
    <property type="nucleotide sequence ID" value="NZ_JASJEU010000007.1"/>
</dbReference>
<dbReference type="PANTHER" id="PTHR42925:SF1">
    <property type="entry name" value="VIRULENCE FACTOR MVIN"/>
    <property type="match status" value="1"/>
</dbReference>
<feature type="transmembrane region" description="Helical" evidence="1">
    <location>
        <begin position="292"/>
        <end position="314"/>
    </location>
</feature>
<evidence type="ECO:0000313" key="3">
    <source>
        <dbReference type="Proteomes" id="UP001232750"/>
    </source>
</evidence>
<reference evidence="2 3" key="1">
    <citation type="submission" date="2023-05" db="EMBL/GenBank/DDBJ databases">
        <title>Gordonibacter KGMB12511T sp. nov., isolated from faeces of healthy Korean.</title>
        <authorList>
            <person name="Kim H.S."/>
            <person name="Kim J.-S."/>
            <person name="Suh M.K."/>
            <person name="Eom M.K."/>
            <person name="Do H.E."/>
            <person name="Lee J.-S."/>
        </authorList>
    </citation>
    <scope>NUCLEOTIDE SEQUENCE [LARGE SCALE GENOMIC DNA]</scope>
    <source>
        <strain evidence="2 3">KGMB12511</strain>
    </source>
</reference>
<feature type="transmembrane region" description="Helical" evidence="1">
    <location>
        <begin position="320"/>
        <end position="341"/>
    </location>
</feature>
<feature type="transmembrane region" description="Helical" evidence="1">
    <location>
        <begin position="203"/>
        <end position="222"/>
    </location>
</feature>
<protein>
    <submittedName>
        <fullName evidence="2">MATE family efflux transporter</fullName>
    </submittedName>
</protein>
<proteinExistence type="predicted"/>
<keyword evidence="1" id="KW-1133">Transmembrane helix</keyword>
<keyword evidence="1" id="KW-0472">Membrane</keyword>
<dbReference type="CDD" id="cd13134">
    <property type="entry name" value="MATE_like_8"/>
    <property type="match status" value="1"/>
</dbReference>
<accession>A0ABT7DKN4</accession>
<feature type="transmembrane region" description="Helical" evidence="1">
    <location>
        <begin position="234"/>
        <end position="253"/>
    </location>
</feature>
<feature type="transmembrane region" description="Helical" evidence="1">
    <location>
        <begin position="353"/>
        <end position="375"/>
    </location>
</feature>
<feature type="transmembrane region" description="Helical" evidence="1">
    <location>
        <begin position="170"/>
        <end position="191"/>
    </location>
</feature>
<evidence type="ECO:0000256" key="1">
    <source>
        <dbReference type="SAM" id="Phobius"/>
    </source>
</evidence>
<feature type="transmembrane region" description="Helical" evidence="1">
    <location>
        <begin position="89"/>
        <end position="115"/>
    </location>
</feature>
<feature type="transmembrane region" description="Helical" evidence="1">
    <location>
        <begin position="395"/>
        <end position="419"/>
    </location>
</feature>
<keyword evidence="3" id="KW-1185">Reference proteome</keyword>
<keyword evidence="1" id="KW-0812">Transmembrane</keyword>
<dbReference type="Proteomes" id="UP001232750">
    <property type="component" value="Unassembled WGS sequence"/>
</dbReference>
<organism evidence="2 3">
    <name type="scientific">Gordonibacter faecis</name>
    <dbReference type="NCBI Taxonomy" id="3047475"/>
    <lineage>
        <taxon>Bacteria</taxon>
        <taxon>Bacillati</taxon>
        <taxon>Actinomycetota</taxon>
        <taxon>Coriobacteriia</taxon>
        <taxon>Eggerthellales</taxon>
        <taxon>Eggerthellaceae</taxon>
        <taxon>Gordonibacter</taxon>
    </lineage>
</organism>
<dbReference type="InterPro" id="IPR047135">
    <property type="entry name" value="YsiQ"/>
</dbReference>
<dbReference type="PANTHER" id="PTHR42925">
    <property type="entry name" value="MULTIDRUG AND TOXIN EFFLUX PROTEIN MATE FAMILY"/>
    <property type="match status" value="1"/>
</dbReference>
<comment type="caution">
    <text evidence="2">The sequence shown here is derived from an EMBL/GenBank/DDBJ whole genome shotgun (WGS) entry which is preliminary data.</text>
</comment>
<feature type="transmembrane region" description="Helical" evidence="1">
    <location>
        <begin position="49"/>
        <end position="69"/>
    </location>
</feature>
<feature type="transmembrane region" description="Helical" evidence="1">
    <location>
        <begin position="127"/>
        <end position="150"/>
    </location>
</feature>
<dbReference type="EMBL" id="JASJEU010000007">
    <property type="protein sequence ID" value="MDJ1649957.1"/>
    <property type="molecule type" value="Genomic_DNA"/>
</dbReference>
<evidence type="ECO:0000313" key="2">
    <source>
        <dbReference type="EMBL" id="MDJ1649957.1"/>
    </source>
</evidence>
<sequence>MSLVVLAQGARGYALGAAARIQGVHQRATASRKARATRPAAERTASSDVFVLSVPLFIELFMQIMVGNVNQMMLAPQGAGAAAAVGNALQILNIVTIALSAMGTATTVLATRVLGNGAEHKRSLAEIATLGLVVNATLGLAVSAALFAFWPQFFAWLNIDPAVHGMASSYLLIVGSTTLFQGAFFAVTALLRGFARVGDVMAASLVMNAVNILLCALLVNGLGPIPAFGVEGSATAAVTARLVGLVLAVFMLLRHTDVRPSLQCLRPFPWPTLKGMMRVGIPSSGEQMNYDLAQIVILSFINVLGTTVVTVKVYCSMLASIAYLYSIALSQATQIILGYLMGAGKLDVVRRRVWMADLIAASLTTAVSLVLWLNFDAVIGLLTPDPLVHELGRQIMLVEVFLGIGRALNIVMVRTLIALGDARTPVTVNIAFSWVFAVGGGWLLGVGWGWGLVGMWVAMCIDEWLRAAFLIVAFARGGWRKRAEAQGLGQANKDLSAAAPHVKNSSFAAPGVKQDEIVGVNAPSFIGVTSLDAQRSATAADAPDLSLF</sequence>
<dbReference type="InterPro" id="IPR002528">
    <property type="entry name" value="MATE_fam"/>
</dbReference>
<gene>
    <name evidence="2" type="ORF">QNJ86_04020</name>
</gene>
<dbReference type="Pfam" id="PF01554">
    <property type="entry name" value="MatE"/>
    <property type="match status" value="2"/>
</dbReference>
<name>A0ABT7DKN4_9ACTN</name>
<feature type="transmembrane region" description="Helical" evidence="1">
    <location>
        <begin position="431"/>
        <end position="450"/>
    </location>
</feature>